<comment type="subcellular location">
    <subcellularLocation>
        <location evidence="1 5">Nucleus</location>
    </subcellularLocation>
</comment>
<keyword evidence="10" id="KW-1185">Reference proteome</keyword>
<dbReference type="PANTHER" id="PTHR12949:SF0">
    <property type="entry name" value="DNA-DIRECTED RNA POLYMERASE III SUBUNIT RPC3"/>
    <property type="match status" value="1"/>
</dbReference>
<evidence type="ECO:0000259" key="7">
    <source>
        <dbReference type="Pfam" id="PF22536"/>
    </source>
</evidence>
<dbReference type="EMBL" id="CAKKNE010000002">
    <property type="protein sequence ID" value="CAH0369034.1"/>
    <property type="molecule type" value="Genomic_DNA"/>
</dbReference>
<dbReference type="PANTHER" id="PTHR12949">
    <property type="entry name" value="RNA POLYMERASE III DNA DIRECTED -RELATED"/>
    <property type="match status" value="1"/>
</dbReference>
<keyword evidence="4 5" id="KW-0539">Nucleus</keyword>
<dbReference type="InterPro" id="IPR039748">
    <property type="entry name" value="RPC3"/>
</dbReference>
<comment type="function">
    <text evidence="5">DNA-dependent RNA polymerase catalyzes the transcription of DNA into RNA using the four ribonucleoside triphosphates as substrates. Specific core component of RNA polymerase III which synthesizes small RNAs, such as 5S rRNA and tRNAs.</text>
</comment>
<feature type="coiled-coil region" evidence="6">
    <location>
        <begin position="463"/>
        <end position="490"/>
    </location>
</feature>
<evidence type="ECO:0000256" key="1">
    <source>
        <dbReference type="ARBA" id="ARBA00004123"/>
    </source>
</evidence>
<accession>A0A7S4ED66</accession>
<proteinExistence type="inferred from homology"/>
<dbReference type="Gene3D" id="1.10.10.10">
    <property type="entry name" value="Winged helix-like DNA-binding domain superfamily/Winged helix DNA-binding domain"/>
    <property type="match status" value="1"/>
</dbReference>
<comment type="similarity">
    <text evidence="5">Belongs to the eukaryotic RPC3/POLR3C RNA polymerase subunit family.</text>
</comment>
<organism evidence="8">
    <name type="scientific">Pelagomonas calceolata</name>
    <dbReference type="NCBI Taxonomy" id="35677"/>
    <lineage>
        <taxon>Eukaryota</taxon>
        <taxon>Sar</taxon>
        <taxon>Stramenopiles</taxon>
        <taxon>Ochrophyta</taxon>
        <taxon>Pelagophyceae</taxon>
        <taxon>Pelagomonadales</taxon>
        <taxon>Pelagomonadaceae</taxon>
        <taxon>Pelagomonas</taxon>
    </lineage>
</organism>
<dbReference type="EMBL" id="HBIW01023894">
    <property type="protein sequence ID" value="CAE0705164.1"/>
    <property type="molecule type" value="Transcribed_RNA"/>
</dbReference>
<dbReference type="InterPro" id="IPR036388">
    <property type="entry name" value="WH-like_DNA-bd_sf"/>
</dbReference>
<protein>
    <recommendedName>
        <fullName evidence="5">DNA-directed RNA polymerase III subunit RPC3</fullName>
        <shortName evidence="5">RNA polymerase III subunit C3</shortName>
    </recommendedName>
</protein>
<evidence type="ECO:0000256" key="6">
    <source>
        <dbReference type="SAM" id="Coils"/>
    </source>
</evidence>
<evidence type="ECO:0000256" key="2">
    <source>
        <dbReference type="ARBA" id="ARBA00022478"/>
    </source>
</evidence>
<reference evidence="9" key="2">
    <citation type="submission" date="2021-11" db="EMBL/GenBank/DDBJ databases">
        <authorList>
            <consortium name="Genoscope - CEA"/>
            <person name="William W."/>
        </authorList>
    </citation>
    <scope>NUCLEOTIDE SEQUENCE</scope>
</reference>
<dbReference type="OrthoDB" id="272392at2759"/>
<sequence>MSVEARAAALELADEVLRAFHGDACARVGALLLKHADGLTLRDLRRRLPDQPDVASALVALLQHGEGRARHSSIDESRPPVYSVDLHAVLRRPRQARALRALRRHTQAGAKVVEACLEAGCCSTQKLREVAQEDALLTQLATYGVLAKCDGVEDYRDVNTNTLFDEKNRDLPTETASKAKSRAAAMGQALHSDDGSVWRCSHRALKALLRREATLDVIEKKLNKRMRRVAAALWDLGAVRAVPITPAPDPEDDADQREERENSYVLKYAAKVADVEALIRRRHGDAAAKKVGQDLELLQGDHIRVVSSQRQKYGRGESQETYLLEPERCRAYIRSETVRALVKQKLDSDAARLHRALSEHEHLAESDIAERALLPPKDARTKLYALFHLGFARHVELPRQADRPGGAIQLWKADCERSRVVVLADTRRALARLLKRRRFECEKDEGLDPFSLDDARAADPRKRERLRGRLDRLDRAILQLDEACELFEDDDVAARLPDNDDGDFEWRETT</sequence>
<keyword evidence="6" id="KW-0175">Coiled coil</keyword>
<evidence type="ECO:0000256" key="4">
    <source>
        <dbReference type="ARBA" id="ARBA00023242"/>
    </source>
</evidence>
<keyword evidence="2 5" id="KW-0240">DNA-directed RNA polymerase</keyword>
<gene>
    <name evidence="8" type="ORF">PCAL00307_LOCUS20612</name>
    <name evidence="9" type="ORF">PECAL_2P21400</name>
</gene>
<dbReference type="Pfam" id="PF22536">
    <property type="entry name" value="WHD_POLR3C"/>
    <property type="match status" value="1"/>
</dbReference>
<reference evidence="8" key="1">
    <citation type="submission" date="2021-01" db="EMBL/GenBank/DDBJ databases">
        <authorList>
            <person name="Corre E."/>
            <person name="Pelletier E."/>
            <person name="Niang G."/>
            <person name="Scheremetjew M."/>
            <person name="Finn R."/>
            <person name="Kale V."/>
            <person name="Holt S."/>
            <person name="Cochrane G."/>
            <person name="Meng A."/>
            <person name="Brown T."/>
            <person name="Cohen L."/>
        </authorList>
    </citation>
    <scope>NUCLEOTIDE SEQUENCE</scope>
    <source>
        <strain evidence="8">CCMP1756</strain>
    </source>
</reference>
<evidence type="ECO:0000313" key="9">
    <source>
        <dbReference type="EMBL" id="CAH0369034.1"/>
    </source>
</evidence>
<feature type="domain" description="DNA-directed RNA polymerase III subunit RPC3 winged-helix" evidence="7">
    <location>
        <begin position="339"/>
        <end position="403"/>
    </location>
</feature>
<dbReference type="GO" id="GO:0005666">
    <property type="term" value="C:RNA polymerase III complex"/>
    <property type="evidence" value="ECO:0007669"/>
    <property type="project" value="UniProtKB-UniRule"/>
</dbReference>
<evidence type="ECO:0000313" key="10">
    <source>
        <dbReference type="Proteomes" id="UP000789595"/>
    </source>
</evidence>
<dbReference type="InterPro" id="IPR055207">
    <property type="entry name" value="POLR3C_WHD"/>
</dbReference>
<dbReference type="Proteomes" id="UP000789595">
    <property type="component" value="Unassembled WGS sequence"/>
</dbReference>
<comment type="subunit">
    <text evidence="5">Component of the RNA polymerase III (Pol III) complex consisting of 17 subunits.</text>
</comment>
<evidence type="ECO:0000256" key="5">
    <source>
        <dbReference type="RuleBase" id="RU367076"/>
    </source>
</evidence>
<keyword evidence="3 5" id="KW-0804">Transcription</keyword>
<evidence type="ECO:0000313" key="8">
    <source>
        <dbReference type="EMBL" id="CAE0705164.1"/>
    </source>
</evidence>
<evidence type="ECO:0000256" key="3">
    <source>
        <dbReference type="ARBA" id="ARBA00023163"/>
    </source>
</evidence>
<dbReference type="AlphaFoldDB" id="A0A7S4ED66"/>
<name>A0A7S4ED66_9STRA</name>
<dbReference type="GO" id="GO:0003697">
    <property type="term" value="F:single-stranded DNA binding"/>
    <property type="evidence" value="ECO:0007669"/>
    <property type="project" value="UniProtKB-UniRule"/>
</dbReference>